<dbReference type="Pfam" id="PF01464">
    <property type="entry name" value="SLT"/>
    <property type="match status" value="1"/>
</dbReference>
<dbReference type="STRING" id="1166340.SAMN05192583_0850"/>
<comment type="similarity">
    <text evidence="2">Belongs to the virb1 family.</text>
</comment>
<dbReference type="RefSeq" id="WP_093664137.1">
    <property type="nucleotide sequence ID" value="NZ_FOCF01000001.1"/>
</dbReference>
<dbReference type="EMBL" id="FOCF01000001">
    <property type="protein sequence ID" value="SEM61855.1"/>
    <property type="molecule type" value="Genomic_DNA"/>
</dbReference>
<dbReference type="SUPFAM" id="SSF48435">
    <property type="entry name" value="Bacterial muramidases"/>
    <property type="match status" value="1"/>
</dbReference>
<dbReference type="SUPFAM" id="SSF53955">
    <property type="entry name" value="Lysozyme-like"/>
    <property type="match status" value="1"/>
</dbReference>
<dbReference type="InterPro" id="IPR023346">
    <property type="entry name" value="Lysozyme-like_dom_sf"/>
</dbReference>
<evidence type="ECO:0000256" key="1">
    <source>
        <dbReference type="ARBA" id="ARBA00007734"/>
    </source>
</evidence>
<dbReference type="InterPro" id="IPR008939">
    <property type="entry name" value="Lytic_TGlycosylase_superhlx_U"/>
</dbReference>
<dbReference type="PANTHER" id="PTHR37423:SF2">
    <property type="entry name" value="MEMBRANE-BOUND LYTIC MUREIN TRANSGLYCOSYLASE C"/>
    <property type="match status" value="1"/>
</dbReference>
<feature type="signal peptide" evidence="4">
    <location>
        <begin position="1"/>
        <end position="18"/>
    </location>
</feature>
<feature type="chain" id="PRO_5011616924" evidence="4">
    <location>
        <begin position="19"/>
        <end position="663"/>
    </location>
</feature>
<dbReference type="GO" id="GO:0042597">
    <property type="term" value="C:periplasmic space"/>
    <property type="evidence" value="ECO:0007669"/>
    <property type="project" value="InterPro"/>
</dbReference>
<dbReference type="Gene3D" id="1.25.20.10">
    <property type="entry name" value="Bacterial muramidases"/>
    <property type="match status" value="1"/>
</dbReference>
<name>A0A1H7ZTU7_9SPHN</name>
<dbReference type="CDD" id="cd13401">
    <property type="entry name" value="Slt70-like"/>
    <property type="match status" value="1"/>
</dbReference>
<dbReference type="InterPro" id="IPR008258">
    <property type="entry name" value="Transglycosylase_SLT_dom_1"/>
</dbReference>
<comment type="similarity">
    <text evidence="1">Belongs to the transglycosylase Slt family.</text>
</comment>
<evidence type="ECO:0000313" key="6">
    <source>
        <dbReference type="EMBL" id="SEM61855.1"/>
    </source>
</evidence>
<reference evidence="7" key="1">
    <citation type="submission" date="2016-10" db="EMBL/GenBank/DDBJ databases">
        <authorList>
            <person name="Varghese N."/>
            <person name="Submissions S."/>
        </authorList>
    </citation>
    <scope>NUCLEOTIDE SEQUENCE [LARGE SCALE GENOMIC DNA]</scope>
    <source>
        <strain evidence="7">S6-262</strain>
    </source>
</reference>
<gene>
    <name evidence="6" type="ORF">SAMN05192583_0850</name>
</gene>
<dbReference type="OrthoDB" id="9815002at2"/>
<sequence length="663" mass="70550">MVAIGIRAALLLATAAGVATPDGTALQSDAWQTRLANGGVQSATTDGAITATIAQWQALRQTDALPFDSYANFLLAHPGWPGETANRSAAERQAATAQPANVVRFFNRFPPLSGAGAAARARALLAMGQPVQAADAARDAWRRASLSPTDESYVLGMFAGQITPADHDARMDALLWAGNTSGAARQLAYVSPARRAGFAARLSFRSNAPDAASLATAEPGALAGDPGYIADRANWLRNNGASPTSRSFLSQPRRLTGLPGNPEKWFETLLTAARGAANDGQYQLAYDIARQIDDAYSPATDVSVKPYGERDDYTSLAWLGGQTALKKLNRPADAMTLFDRYARGSRAPQTRAKGFYWAGRAAEAAGRSVEATAFFATAAGYRDQFYGQLAAERSGRTLAAPPPIVNPTIAPAVRAAYDGREVVRAARFLGQIGQWQDQTALIRQIAADATTDNDHLLGAELSRSLNRPDLAVMIGRSALQNGLSDYSAAGFPTVPVPVGYEGSWTLIHAIARQESQFDRAAISHAGARGLMQLMPGTAREQAGKLGLSYDPAALTTDPSLSMMLGSSYFQRVYAGFGSYPLAIAAYNAGPGNVRKWLAANGDPRMPGTDVVDWVEAIPLSETRNYVQRVLENAVVYDLINPTRSLSTGRPAPLSWYLGKNRPG</sequence>
<protein>
    <submittedName>
        <fullName evidence="6">Soluble lytic murein transglycosylase</fullName>
    </submittedName>
</protein>
<evidence type="ECO:0000256" key="2">
    <source>
        <dbReference type="ARBA" id="ARBA00009387"/>
    </source>
</evidence>
<accession>A0A1H7ZTU7</accession>
<dbReference type="Gene3D" id="1.10.530.10">
    <property type="match status" value="1"/>
</dbReference>
<dbReference type="Proteomes" id="UP000199206">
    <property type="component" value="Unassembled WGS sequence"/>
</dbReference>
<evidence type="ECO:0000256" key="4">
    <source>
        <dbReference type="SAM" id="SignalP"/>
    </source>
</evidence>
<feature type="domain" description="Transglycosylase SLT" evidence="5">
    <location>
        <begin position="500"/>
        <end position="602"/>
    </location>
</feature>
<keyword evidence="3 4" id="KW-0732">Signal</keyword>
<dbReference type="AlphaFoldDB" id="A0A1H7ZTU7"/>
<dbReference type="PANTHER" id="PTHR37423">
    <property type="entry name" value="SOLUBLE LYTIC MUREIN TRANSGLYCOSYLASE-RELATED"/>
    <property type="match status" value="1"/>
</dbReference>
<keyword evidence="7" id="KW-1185">Reference proteome</keyword>
<organism evidence="6 7">
    <name type="scientific">Sphingomonas gellani</name>
    <dbReference type="NCBI Taxonomy" id="1166340"/>
    <lineage>
        <taxon>Bacteria</taxon>
        <taxon>Pseudomonadati</taxon>
        <taxon>Pseudomonadota</taxon>
        <taxon>Alphaproteobacteria</taxon>
        <taxon>Sphingomonadales</taxon>
        <taxon>Sphingomonadaceae</taxon>
        <taxon>Sphingomonas</taxon>
    </lineage>
</organism>
<evidence type="ECO:0000259" key="5">
    <source>
        <dbReference type="Pfam" id="PF01464"/>
    </source>
</evidence>
<evidence type="ECO:0000313" key="7">
    <source>
        <dbReference type="Proteomes" id="UP000199206"/>
    </source>
</evidence>
<evidence type="ECO:0000256" key="3">
    <source>
        <dbReference type="ARBA" id="ARBA00022729"/>
    </source>
</evidence>
<dbReference type="GO" id="GO:0004553">
    <property type="term" value="F:hydrolase activity, hydrolyzing O-glycosyl compounds"/>
    <property type="evidence" value="ECO:0007669"/>
    <property type="project" value="InterPro"/>
</dbReference>
<proteinExistence type="inferred from homology"/>